<dbReference type="PANTHER" id="PTHR47506">
    <property type="entry name" value="TRANSCRIPTIONAL REGULATORY PROTEIN"/>
    <property type="match status" value="1"/>
</dbReference>
<name>A0ABN3XYT3_9ACTN</name>
<accession>A0ABN3XYT3</accession>
<dbReference type="Proteomes" id="UP001499930">
    <property type="component" value="Unassembled WGS sequence"/>
</dbReference>
<dbReference type="PRINTS" id="PR00455">
    <property type="entry name" value="HTHTETR"/>
</dbReference>
<organism evidence="6 7">
    <name type="scientific">Streptosporangium longisporum</name>
    <dbReference type="NCBI Taxonomy" id="46187"/>
    <lineage>
        <taxon>Bacteria</taxon>
        <taxon>Bacillati</taxon>
        <taxon>Actinomycetota</taxon>
        <taxon>Actinomycetes</taxon>
        <taxon>Streptosporangiales</taxon>
        <taxon>Streptosporangiaceae</taxon>
        <taxon>Streptosporangium</taxon>
    </lineage>
</organism>
<evidence type="ECO:0000313" key="7">
    <source>
        <dbReference type="Proteomes" id="UP001499930"/>
    </source>
</evidence>
<keyword evidence="1" id="KW-0805">Transcription regulation</keyword>
<proteinExistence type="predicted"/>
<dbReference type="SUPFAM" id="SSF46689">
    <property type="entry name" value="Homeodomain-like"/>
    <property type="match status" value="1"/>
</dbReference>
<dbReference type="RefSeq" id="WP_344895666.1">
    <property type="nucleotide sequence ID" value="NZ_BAAAWD010000007.1"/>
</dbReference>
<keyword evidence="2 4" id="KW-0238">DNA-binding</keyword>
<dbReference type="PROSITE" id="PS50977">
    <property type="entry name" value="HTH_TETR_2"/>
    <property type="match status" value="1"/>
</dbReference>
<evidence type="ECO:0000256" key="3">
    <source>
        <dbReference type="ARBA" id="ARBA00023163"/>
    </source>
</evidence>
<comment type="caution">
    <text evidence="6">The sequence shown here is derived from an EMBL/GenBank/DDBJ whole genome shotgun (WGS) entry which is preliminary data.</text>
</comment>
<dbReference type="EMBL" id="BAAAWD010000007">
    <property type="protein sequence ID" value="GAA3009096.1"/>
    <property type="molecule type" value="Genomic_DNA"/>
</dbReference>
<keyword evidence="7" id="KW-1185">Reference proteome</keyword>
<evidence type="ECO:0000256" key="1">
    <source>
        <dbReference type="ARBA" id="ARBA00023015"/>
    </source>
</evidence>
<reference evidence="6 7" key="1">
    <citation type="journal article" date="2019" name="Int. J. Syst. Evol. Microbiol.">
        <title>The Global Catalogue of Microorganisms (GCM) 10K type strain sequencing project: providing services to taxonomists for standard genome sequencing and annotation.</title>
        <authorList>
            <consortium name="The Broad Institute Genomics Platform"/>
            <consortium name="The Broad Institute Genome Sequencing Center for Infectious Disease"/>
            <person name="Wu L."/>
            <person name="Ma J."/>
        </authorList>
    </citation>
    <scope>NUCLEOTIDE SEQUENCE [LARGE SCALE GENOMIC DNA]</scope>
    <source>
        <strain evidence="6 7">JCM 3106</strain>
    </source>
</reference>
<evidence type="ECO:0000256" key="2">
    <source>
        <dbReference type="ARBA" id="ARBA00023125"/>
    </source>
</evidence>
<evidence type="ECO:0000256" key="4">
    <source>
        <dbReference type="PROSITE-ProRule" id="PRU00335"/>
    </source>
</evidence>
<evidence type="ECO:0000313" key="6">
    <source>
        <dbReference type="EMBL" id="GAA3009096.1"/>
    </source>
</evidence>
<dbReference type="PANTHER" id="PTHR47506:SF1">
    <property type="entry name" value="HTH-TYPE TRANSCRIPTIONAL REGULATOR YJDC"/>
    <property type="match status" value="1"/>
</dbReference>
<dbReference type="InterPro" id="IPR001647">
    <property type="entry name" value="HTH_TetR"/>
</dbReference>
<dbReference type="SUPFAM" id="SSF48498">
    <property type="entry name" value="Tetracyclin repressor-like, C-terminal domain"/>
    <property type="match status" value="1"/>
</dbReference>
<dbReference type="Gene3D" id="1.10.357.10">
    <property type="entry name" value="Tetracycline Repressor, domain 2"/>
    <property type="match status" value="1"/>
</dbReference>
<evidence type="ECO:0000259" key="5">
    <source>
        <dbReference type="PROSITE" id="PS50977"/>
    </source>
</evidence>
<keyword evidence="3" id="KW-0804">Transcription</keyword>
<dbReference type="InterPro" id="IPR036271">
    <property type="entry name" value="Tet_transcr_reg_TetR-rel_C_sf"/>
</dbReference>
<feature type="domain" description="HTH tetR-type" evidence="5">
    <location>
        <begin position="6"/>
        <end position="66"/>
    </location>
</feature>
<sequence>MQRTAAKTRSHVLRVAGELFYRKGIRATGVDLVAAEADVAPTTLYRLFSSKDGLVSAYVERTHQDFEEVVEAVTETAGPDPRDQILAIFDAVFAQVSSEQYRGCPMLMALAEFPDADLPAHRSAVAAKTWFREIMGELTDRLGADDPGEVADHLTLVFEGLHASGQSLGPQGPARRARSLVELILSAAAPRPGTP</sequence>
<protein>
    <submittedName>
        <fullName evidence="6">TetR/AcrR family transcriptional regulator</fullName>
    </submittedName>
</protein>
<dbReference type="InterPro" id="IPR009057">
    <property type="entry name" value="Homeodomain-like_sf"/>
</dbReference>
<dbReference type="Pfam" id="PF00440">
    <property type="entry name" value="TetR_N"/>
    <property type="match status" value="1"/>
</dbReference>
<gene>
    <name evidence="6" type="ORF">GCM10017559_34410</name>
</gene>
<feature type="DNA-binding region" description="H-T-H motif" evidence="4">
    <location>
        <begin position="29"/>
        <end position="48"/>
    </location>
</feature>